<dbReference type="SUPFAM" id="SSF52540">
    <property type="entry name" value="P-loop containing nucleoside triphosphate hydrolases"/>
    <property type="match status" value="1"/>
</dbReference>
<dbReference type="GO" id="GO:0003677">
    <property type="term" value="F:DNA binding"/>
    <property type="evidence" value="ECO:0007669"/>
    <property type="project" value="InterPro"/>
</dbReference>
<dbReference type="GO" id="GO:0016818">
    <property type="term" value="F:hydrolase activity, acting on acid anhydrides, in phosphorus-containing anhydrides"/>
    <property type="evidence" value="ECO:0007669"/>
    <property type="project" value="InterPro"/>
</dbReference>
<sequence>MIERIFNALETRPGFRSRASQKALAYEVAEALAAGVVGLTEAPTGTGKSIGYLVGSGVVAISRDRRVIVSTNGTSLQDQLIGKDIPTVQSAFESIGIPLEAAVLKGRGRYVCPWRLDGLTKQGEIFDETQEKRAIHGLAESLKSGWDGCRDSLPNQLPHGVWPIVANDRHVCTGKQCPRYDECPYYQSVEHAIRSRVVVTNHDYLLSSLSNSGKGVMADFERNVYVFDEGHHLSEQIIAAFHQQVSVDSAVAHTAVQVLQDCKDPAKDEADMVAERVHGLCRALNQAASNMTFDGCTQHIFQGGSLPPGIARLTQQWRDSLDKLHETLRPVCDKFASARSASAAGLAAHIRQRMGAIMESIIALDAVLTQDADRALWMEYGASQWILCTSPFRAATLARAKLWKNMRGVAVTSATLTTLGDFTHVRHSLGLNDDARTMRLPGVFDYEKNAKILIPKQFPEPSEPSYVPRLCDMLRKSAIRSKNQGVIVYFTARKTMEDVWRSLTPDEQSVVVMQRSGQSLRVGLDAHRSRIAEGKKSVIFGLDSLSEGVDLPGELCTRVIITRLPFQHIEDPVLKAHSQALEAEGKSSFALLSLPHAGLKFAQLCGRLLRTESDHGDILIPDIRLIRKRYGAQLLRSVPIPHHVV</sequence>
<organism evidence="10">
    <name type="scientific">mine drainage metagenome</name>
    <dbReference type="NCBI Taxonomy" id="410659"/>
    <lineage>
        <taxon>unclassified sequences</taxon>
        <taxon>metagenomes</taxon>
        <taxon>ecological metagenomes</taxon>
    </lineage>
</organism>
<evidence type="ECO:0000256" key="5">
    <source>
        <dbReference type="ARBA" id="ARBA00022840"/>
    </source>
</evidence>
<dbReference type="Pfam" id="PF13307">
    <property type="entry name" value="Helicase_C_2"/>
    <property type="match status" value="1"/>
</dbReference>
<dbReference type="GO" id="GO:0009432">
    <property type="term" value="P:SOS response"/>
    <property type="evidence" value="ECO:0007669"/>
    <property type="project" value="TreeGrafter"/>
</dbReference>
<dbReference type="EMBL" id="CABQ01000240">
    <property type="protein sequence ID" value="CBI08599.1"/>
    <property type="molecule type" value="Genomic_DNA"/>
</dbReference>
<dbReference type="GO" id="GO:0046872">
    <property type="term" value="F:metal ion binding"/>
    <property type="evidence" value="ECO:0007669"/>
    <property type="project" value="UniProtKB-KW"/>
</dbReference>
<dbReference type="GO" id="GO:0006281">
    <property type="term" value="P:DNA repair"/>
    <property type="evidence" value="ECO:0007669"/>
    <property type="project" value="TreeGrafter"/>
</dbReference>
<feature type="domain" description="Helicase ATP-binding" evidence="9">
    <location>
        <begin position="7"/>
        <end position="281"/>
    </location>
</feature>
<proteinExistence type="predicted"/>
<protein>
    <submittedName>
        <fullName evidence="10">Putative Helicase c2</fullName>
    </submittedName>
</protein>
<dbReference type="InterPro" id="IPR045028">
    <property type="entry name" value="DinG/Rad3-like"/>
</dbReference>
<keyword evidence="4 10" id="KW-0347">Helicase</keyword>
<dbReference type="InterPro" id="IPR006555">
    <property type="entry name" value="ATP-dep_Helicase_C"/>
</dbReference>
<evidence type="ECO:0000256" key="8">
    <source>
        <dbReference type="ARBA" id="ARBA00023235"/>
    </source>
</evidence>
<dbReference type="GO" id="GO:0005524">
    <property type="term" value="F:ATP binding"/>
    <property type="evidence" value="ECO:0007669"/>
    <property type="project" value="UniProtKB-KW"/>
</dbReference>
<dbReference type="InterPro" id="IPR014013">
    <property type="entry name" value="Helic_SF1/SF2_ATP-bd_DinG/Rad3"/>
</dbReference>
<keyword evidence="1" id="KW-0479">Metal-binding</keyword>
<dbReference type="AlphaFoldDB" id="E6QMX8"/>
<dbReference type="GO" id="GO:0003678">
    <property type="term" value="F:DNA helicase activity"/>
    <property type="evidence" value="ECO:0007669"/>
    <property type="project" value="InterPro"/>
</dbReference>
<keyword evidence="7" id="KW-0411">Iron-sulfur</keyword>
<reference evidence="10" key="1">
    <citation type="submission" date="2009-10" db="EMBL/GenBank/DDBJ databases">
        <title>Diversity of trophic interactions inside an arsenic-rich microbial ecosystem.</title>
        <authorList>
            <person name="Bertin P.N."/>
            <person name="Heinrich-Salmeron A."/>
            <person name="Pelletier E."/>
            <person name="Goulhen-Chollet F."/>
            <person name="Arsene-Ploetze F."/>
            <person name="Gallien S."/>
            <person name="Calteau A."/>
            <person name="Vallenet D."/>
            <person name="Casiot C."/>
            <person name="Chane-Woon-Ming B."/>
            <person name="Giloteaux L."/>
            <person name="Barakat M."/>
            <person name="Bonnefoy V."/>
            <person name="Bruneel O."/>
            <person name="Chandler M."/>
            <person name="Cleiss J."/>
            <person name="Duran R."/>
            <person name="Elbaz-Poulichet F."/>
            <person name="Fonknechten N."/>
            <person name="Lauga B."/>
            <person name="Mornico D."/>
            <person name="Ortet P."/>
            <person name="Schaeffer C."/>
            <person name="Siguier P."/>
            <person name="Alexander Thil Smith A."/>
            <person name="Van Dorsselaer A."/>
            <person name="Weissenbach J."/>
            <person name="Medigue C."/>
            <person name="Le Paslier D."/>
        </authorList>
    </citation>
    <scope>NUCLEOTIDE SEQUENCE</scope>
</reference>
<name>E6QMX8_9ZZZZ</name>
<evidence type="ECO:0000259" key="9">
    <source>
        <dbReference type="PROSITE" id="PS51193"/>
    </source>
</evidence>
<keyword evidence="3" id="KW-0378">Hydrolase</keyword>
<dbReference type="InterPro" id="IPR027417">
    <property type="entry name" value="P-loop_NTPase"/>
</dbReference>
<evidence type="ECO:0000256" key="2">
    <source>
        <dbReference type="ARBA" id="ARBA00022741"/>
    </source>
</evidence>
<dbReference type="SMART" id="SM00491">
    <property type="entry name" value="HELICc2"/>
    <property type="match status" value="1"/>
</dbReference>
<dbReference type="GO" id="GO:0033677">
    <property type="term" value="F:DNA/RNA helicase activity"/>
    <property type="evidence" value="ECO:0007669"/>
    <property type="project" value="TreeGrafter"/>
</dbReference>
<evidence type="ECO:0000256" key="1">
    <source>
        <dbReference type="ARBA" id="ARBA00022723"/>
    </source>
</evidence>
<dbReference type="Gene3D" id="3.40.50.300">
    <property type="entry name" value="P-loop containing nucleotide triphosphate hydrolases"/>
    <property type="match status" value="2"/>
</dbReference>
<keyword evidence="5" id="KW-0067">ATP-binding</keyword>
<gene>
    <name evidence="10" type="ORF">CARN6_2081</name>
</gene>
<evidence type="ECO:0000256" key="6">
    <source>
        <dbReference type="ARBA" id="ARBA00023004"/>
    </source>
</evidence>
<evidence type="ECO:0000256" key="3">
    <source>
        <dbReference type="ARBA" id="ARBA00022801"/>
    </source>
</evidence>
<keyword evidence="8" id="KW-0413">Isomerase</keyword>
<evidence type="ECO:0000256" key="7">
    <source>
        <dbReference type="ARBA" id="ARBA00023014"/>
    </source>
</evidence>
<dbReference type="GO" id="GO:0051539">
    <property type="term" value="F:4 iron, 4 sulfur cluster binding"/>
    <property type="evidence" value="ECO:0007669"/>
    <property type="project" value="TreeGrafter"/>
</dbReference>
<dbReference type="InterPro" id="IPR010614">
    <property type="entry name" value="RAD3-like_helicase_DEAD"/>
</dbReference>
<evidence type="ECO:0000313" key="10">
    <source>
        <dbReference type="EMBL" id="CBI08599.1"/>
    </source>
</evidence>
<dbReference type="PANTHER" id="PTHR11472">
    <property type="entry name" value="DNA REPAIR DEAD HELICASE RAD3/XP-D SUBFAMILY MEMBER"/>
    <property type="match status" value="1"/>
</dbReference>
<accession>E6QMX8</accession>
<comment type="caution">
    <text evidence="10">The sequence shown here is derived from an EMBL/GenBank/DDBJ whole genome shotgun (WGS) entry which is preliminary data.</text>
</comment>
<keyword evidence="2" id="KW-0547">Nucleotide-binding</keyword>
<keyword evidence="6" id="KW-0408">Iron</keyword>
<dbReference type="PANTHER" id="PTHR11472:SF59">
    <property type="entry name" value="ATP-DEPENDENT DNA HELICASE DING"/>
    <property type="match status" value="1"/>
</dbReference>
<evidence type="ECO:0000256" key="4">
    <source>
        <dbReference type="ARBA" id="ARBA00022806"/>
    </source>
</evidence>
<dbReference type="PROSITE" id="PS51193">
    <property type="entry name" value="HELICASE_ATP_BIND_2"/>
    <property type="match status" value="1"/>
</dbReference>
<dbReference type="Pfam" id="PF06733">
    <property type="entry name" value="DEAD_2"/>
    <property type="match status" value="1"/>
</dbReference>